<comment type="similarity">
    <text evidence="1">Belongs to the universal ribosomal protein uL29 family.</text>
</comment>
<keyword evidence="3 8" id="KW-0689">Ribosomal protein</keyword>
<name>A0A5N4EDD4_CAMDR</name>
<evidence type="ECO:0000313" key="8">
    <source>
        <dbReference type="EMBL" id="KAB1281365.1"/>
    </source>
</evidence>
<dbReference type="FunFam" id="1.10.287.310:FF:000002">
    <property type="entry name" value="60S ribosomal protein L35"/>
    <property type="match status" value="1"/>
</dbReference>
<evidence type="ECO:0000256" key="4">
    <source>
        <dbReference type="ARBA" id="ARBA00023274"/>
    </source>
</evidence>
<evidence type="ECO:0000256" key="3">
    <source>
        <dbReference type="ARBA" id="ARBA00022980"/>
    </source>
</evidence>
<dbReference type="GO" id="GO:0000463">
    <property type="term" value="P:maturation of LSU-rRNA from tricistronic rRNA transcript (SSU-rRNA, 5.8S rRNA, LSU-rRNA)"/>
    <property type="evidence" value="ECO:0007669"/>
    <property type="project" value="InterPro"/>
</dbReference>
<dbReference type="InterPro" id="IPR045059">
    <property type="entry name" value="Ribosomal_uL29_euk"/>
</dbReference>
<evidence type="ECO:0000256" key="1">
    <source>
        <dbReference type="ARBA" id="ARBA00009254"/>
    </source>
</evidence>
<dbReference type="GO" id="GO:0022625">
    <property type="term" value="C:cytosolic large ribosomal subunit"/>
    <property type="evidence" value="ECO:0007669"/>
    <property type="project" value="InterPro"/>
</dbReference>
<dbReference type="Proteomes" id="UP000299084">
    <property type="component" value="Unassembled WGS sequence"/>
</dbReference>
<comment type="caution">
    <text evidence="8">The sequence shown here is derived from an EMBL/GenBank/DDBJ whole genome shotgun (WGS) entry which is preliminary data.</text>
</comment>
<dbReference type="InterPro" id="IPR001854">
    <property type="entry name" value="Ribosomal_uL29"/>
</dbReference>
<dbReference type="Pfam" id="PF00831">
    <property type="entry name" value="Ribosomal_L29"/>
    <property type="match status" value="1"/>
</dbReference>
<feature type="coiled-coil region" evidence="7">
    <location>
        <begin position="11"/>
        <end position="38"/>
    </location>
</feature>
<organism evidence="8 9">
    <name type="scientific">Camelus dromedarius</name>
    <name type="common">Dromedary</name>
    <name type="synonym">Arabian camel</name>
    <dbReference type="NCBI Taxonomy" id="9838"/>
    <lineage>
        <taxon>Eukaryota</taxon>
        <taxon>Metazoa</taxon>
        <taxon>Chordata</taxon>
        <taxon>Craniata</taxon>
        <taxon>Vertebrata</taxon>
        <taxon>Euteleostomi</taxon>
        <taxon>Mammalia</taxon>
        <taxon>Eutheria</taxon>
        <taxon>Laurasiatheria</taxon>
        <taxon>Artiodactyla</taxon>
        <taxon>Tylopoda</taxon>
        <taxon>Camelidae</taxon>
        <taxon>Camelus</taxon>
    </lineage>
</organism>
<keyword evidence="4" id="KW-0687">Ribonucleoprotein</keyword>
<dbReference type="AlphaFoldDB" id="A0A5N4EDD4"/>
<dbReference type="PANTHER" id="PTHR45722">
    <property type="entry name" value="60S RIBOSOMAL PROTEIN L35"/>
    <property type="match status" value="1"/>
</dbReference>
<dbReference type="GO" id="GO:0003735">
    <property type="term" value="F:structural constituent of ribosome"/>
    <property type="evidence" value="ECO:0007669"/>
    <property type="project" value="InterPro"/>
</dbReference>
<dbReference type="SUPFAM" id="SSF46561">
    <property type="entry name" value="Ribosomal protein L29 (L29p)"/>
    <property type="match status" value="1"/>
</dbReference>
<dbReference type="NCBIfam" id="TIGR00012">
    <property type="entry name" value="L29"/>
    <property type="match status" value="1"/>
</dbReference>
<dbReference type="GO" id="GO:0003729">
    <property type="term" value="F:mRNA binding"/>
    <property type="evidence" value="ECO:0007669"/>
    <property type="project" value="TreeGrafter"/>
</dbReference>
<comment type="subunit">
    <text evidence="2">Component of the large ribosomal subunit.</text>
</comment>
<sequence>MLEDEEEEDDKDDKTSRKEELLEHLNHLKVELSQLRIAKVTGSMWSKLSKTGAVSQSITLVLTIINQTQKENLRKFYKPQDLLPKKPCTLYRRLSKQNVNLKTMKKLLKAQPWRTHCGNTRNRLVIFDICLTMTLQFHGNKCLKY</sequence>
<dbReference type="EMBL" id="JWIN03000003">
    <property type="protein sequence ID" value="KAB1281365.1"/>
    <property type="molecule type" value="Genomic_DNA"/>
</dbReference>
<evidence type="ECO:0000313" key="9">
    <source>
        <dbReference type="Proteomes" id="UP000299084"/>
    </source>
</evidence>
<dbReference type="GO" id="GO:0006412">
    <property type="term" value="P:translation"/>
    <property type="evidence" value="ECO:0007669"/>
    <property type="project" value="InterPro"/>
</dbReference>
<keyword evidence="7" id="KW-0175">Coiled coil</keyword>
<evidence type="ECO:0000256" key="6">
    <source>
        <dbReference type="ARBA" id="ARBA00035334"/>
    </source>
</evidence>
<keyword evidence="9" id="KW-1185">Reference proteome</keyword>
<dbReference type="Gene3D" id="1.10.287.310">
    <property type="match status" value="1"/>
</dbReference>
<proteinExistence type="inferred from homology"/>
<dbReference type="InterPro" id="IPR036049">
    <property type="entry name" value="Ribosomal_uL29_sf"/>
</dbReference>
<protein>
    <recommendedName>
        <fullName evidence="5">Large ribosomal subunit protein uL29</fullName>
    </recommendedName>
    <alternativeName>
        <fullName evidence="6">60S ribosomal protein L35</fullName>
    </alternativeName>
</protein>
<evidence type="ECO:0000256" key="5">
    <source>
        <dbReference type="ARBA" id="ARBA00035204"/>
    </source>
</evidence>
<accession>A0A5N4EDD4</accession>
<reference evidence="8 9" key="1">
    <citation type="journal article" date="2019" name="Mol. Ecol. Resour.">
        <title>Improving Illumina assemblies with Hi-C and long reads: an example with the North African dromedary.</title>
        <authorList>
            <person name="Elbers J.P."/>
            <person name="Rogers M.F."/>
            <person name="Perelman P.L."/>
            <person name="Proskuryakova A.A."/>
            <person name="Serdyukova N.A."/>
            <person name="Johnson W.E."/>
            <person name="Horin P."/>
            <person name="Corander J."/>
            <person name="Murphy D."/>
            <person name="Burger P.A."/>
        </authorList>
    </citation>
    <scope>NUCLEOTIDE SEQUENCE [LARGE SCALE GENOMIC DNA]</scope>
    <source>
        <strain evidence="8">Drom800</strain>
        <tissue evidence="8">Blood</tissue>
    </source>
</reference>
<dbReference type="PANTHER" id="PTHR45722:SF2">
    <property type="entry name" value="LARGE RIBOSOMAL SUBUNIT PROTEIN UL29-RELATED"/>
    <property type="match status" value="1"/>
</dbReference>
<evidence type="ECO:0000256" key="7">
    <source>
        <dbReference type="SAM" id="Coils"/>
    </source>
</evidence>
<gene>
    <name evidence="8" type="ORF">Cadr_000004409</name>
</gene>
<evidence type="ECO:0000256" key="2">
    <source>
        <dbReference type="ARBA" id="ARBA00011133"/>
    </source>
</evidence>